<sequence length="125" mass="14055">MSILSFMPFLNPLAWVFASMDDEDNASLYRAYAILYTVPYLTDGFKLDSFVLLSIAAGVAHVQIERLAMTEPVEVDVLRLVRWAGRHALVVCGGTLRAAAELATEAARRARRAEELEPRDRDDWQ</sequence>
<keyword evidence="1" id="KW-0732">Signal</keyword>
<proteinExistence type="predicted"/>
<feature type="signal peptide" evidence="1">
    <location>
        <begin position="1"/>
        <end position="18"/>
    </location>
</feature>
<evidence type="ECO:0000313" key="3">
    <source>
        <dbReference type="Proteomes" id="UP001255856"/>
    </source>
</evidence>
<dbReference type="Proteomes" id="UP001255856">
    <property type="component" value="Unassembled WGS sequence"/>
</dbReference>
<comment type="caution">
    <text evidence="2">The sequence shown here is derived from an EMBL/GenBank/DDBJ whole genome shotgun (WGS) entry which is preliminary data.</text>
</comment>
<dbReference type="PANTHER" id="PTHR36804:SF1">
    <property type="entry name" value="OS04G0585600 PROTEIN"/>
    <property type="match status" value="1"/>
</dbReference>
<reference evidence="2" key="1">
    <citation type="submission" date="2021-01" db="EMBL/GenBank/DDBJ databases">
        <authorList>
            <person name="Eckstrom K.M.E."/>
        </authorList>
    </citation>
    <scope>NUCLEOTIDE SEQUENCE</scope>
    <source>
        <strain evidence="2">UVCC 0001</strain>
    </source>
</reference>
<name>A0AAD9MGB2_PROWI</name>
<organism evidence="2 3">
    <name type="scientific">Prototheca wickerhamii</name>
    <dbReference type="NCBI Taxonomy" id="3111"/>
    <lineage>
        <taxon>Eukaryota</taxon>
        <taxon>Viridiplantae</taxon>
        <taxon>Chlorophyta</taxon>
        <taxon>core chlorophytes</taxon>
        <taxon>Trebouxiophyceae</taxon>
        <taxon>Chlorellales</taxon>
        <taxon>Chlorellaceae</taxon>
        <taxon>Prototheca</taxon>
    </lineage>
</organism>
<evidence type="ECO:0000256" key="1">
    <source>
        <dbReference type="SAM" id="SignalP"/>
    </source>
</evidence>
<dbReference type="PANTHER" id="PTHR36804">
    <property type="entry name" value="OSJNBA0013K16.11 PROTEIN"/>
    <property type="match status" value="1"/>
</dbReference>
<dbReference type="EMBL" id="JASFZW010000010">
    <property type="protein sequence ID" value="KAK2076454.1"/>
    <property type="molecule type" value="Genomic_DNA"/>
</dbReference>
<evidence type="ECO:0000313" key="2">
    <source>
        <dbReference type="EMBL" id="KAK2076454.1"/>
    </source>
</evidence>
<accession>A0AAD9MGB2</accession>
<keyword evidence="3" id="KW-1185">Reference proteome</keyword>
<protein>
    <submittedName>
        <fullName evidence="2">Uncharacterized protein</fullName>
    </submittedName>
</protein>
<dbReference type="AlphaFoldDB" id="A0AAD9MGB2"/>
<gene>
    <name evidence="2" type="ORF">QBZ16_000979</name>
</gene>
<feature type="chain" id="PRO_5042146423" evidence="1">
    <location>
        <begin position="19"/>
        <end position="125"/>
    </location>
</feature>